<dbReference type="RefSeq" id="WP_106776787.1">
    <property type="nucleotide sequence ID" value="NZ_JBGGGQ010000001.1"/>
</dbReference>
<dbReference type="Gene3D" id="3.10.520.10">
    <property type="entry name" value="ApbE-like domains"/>
    <property type="match status" value="1"/>
</dbReference>
<feature type="binding site" evidence="11">
    <location>
        <position position="292"/>
    </location>
    <ligand>
        <name>Mg(2+)</name>
        <dbReference type="ChEBI" id="CHEBI:18420"/>
    </ligand>
</feature>
<dbReference type="OrthoDB" id="9778595at2"/>
<dbReference type="AlphaFoldDB" id="A0A2P7Q029"/>
<evidence type="ECO:0000256" key="5">
    <source>
        <dbReference type="ARBA" id="ARBA00022723"/>
    </source>
</evidence>
<dbReference type="SUPFAM" id="SSF143631">
    <property type="entry name" value="ApbE-like"/>
    <property type="match status" value="1"/>
</dbReference>
<dbReference type="GO" id="GO:0046872">
    <property type="term" value="F:metal ion binding"/>
    <property type="evidence" value="ECO:0007669"/>
    <property type="project" value="UniProtKB-UniRule"/>
</dbReference>
<keyword evidence="13" id="KW-1185">Reference proteome</keyword>
<gene>
    <name evidence="12" type="ORF">UF10_05220</name>
</gene>
<evidence type="ECO:0000256" key="1">
    <source>
        <dbReference type="ARBA" id="ARBA00011955"/>
    </source>
</evidence>
<evidence type="ECO:0000313" key="13">
    <source>
        <dbReference type="Proteomes" id="UP000241434"/>
    </source>
</evidence>
<sequence length="348" mass="38461">MKKNTKIIASIITLIVITAIFAFNQFDKKGTYSTTNYYLDTVNEISLINIRKSKADKVLPGVDKVILDINNSMSAHLPSSEISAINNNAGIKAVKVGNDTFEVIKKSIAYSKITNGKFDITIGPLTSMWNIGNEDARVPEKTEIENVLKLINSEDILLDEANKTVYLKKKAMKLDLGGIAKGYCADKVAEYLKENGVKDAIVNLGGNIYVMGKNESKKDFVVGIQNPRLKSSDSMASVSLSDKSIVTSGIYERYLEKNGKIYHHMLDPDTGYPFDNELSSVTIFSDKSVDGDALSTSIYGLGLKDGMKKVKSMNEIDAIFITKDNKVYITDGIKKDFKILDKKYTLVN</sequence>
<dbReference type="Pfam" id="PF02424">
    <property type="entry name" value="ApbE"/>
    <property type="match status" value="1"/>
</dbReference>
<dbReference type="Proteomes" id="UP000241434">
    <property type="component" value="Unassembled WGS sequence"/>
</dbReference>
<dbReference type="EC" id="2.7.1.180" evidence="1 10"/>
<comment type="cofactor">
    <cofactor evidence="11">
        <name>Mg(2+)</name>
        <dbReference type="ChEBI" id="CHEBI:18420"/>
    </cofactor>
    <cofactor evidence="11">
        <name>Mn(2+)</name>
        <dbReference type="ChEBI" id="CHEBI:29035"/>
    </cofactor>
    <text evidence="11">Magnesium. Can also use manganese.</text>
</comment>
<name>A0A2P7Q029_9FIRM</name>
<protein>
    <recommendedName>
        <fullName evidence="2 10">FAD:protein FMN transferase</fullName>
        <ecNumber evidence="1 10">2.7.1.180</ecNumber>
    </recommendedName>
    <alternativeName>
        <fullName evidence="8 10">Flavin transferase</fullName>
    </alternativeName>
</protein>
<comment type="caution">
    <text evidence="12">The sequence shown here is derived from an EMBL/GenBank/DDBJ whole genome shotgun (WGS) entry which is preliminary data.</text>
</comment>
<feature type="binding site" evidence="11">
    <location>
        <position position="296"/>
    </location>
    <ligand>
        <name>Mg(2+)</name>
        <dbReference type="ChEBI" id="CHEBI:18420"/>
    </ligand>
</feature>
<dbReference type="InterPro" id="IPR003374">
    <property type="entry name" value="ApbE-like_sf"/>
</dbReference>
<dbReference type="GO" id="GO:0016740">
    <property type="term" value="F:transferase activity"/>
    <property type="evidence" value="ECO:0007669"/>
    <property type="project" value="UniProtKB-UniRule"/>
</dbReference>
<comment type="similarity">
    <text evidence="10">Belongs to the ApbE family.</text>
</comment>
<dbReference type="EMBL" id="JYGE01000004">
    <property type="protein sequence ID" value="PSJ31328.1"/>
    <property type="molecule type" value="Genomic_DNA"/>
</dbReference>
<accession>A0A2P7Q029</accession>
<evidence type="ECO:0000256" key="10">
    <source>
        <dbReference type="PIRNR" id="PIRNR006268"/>
    </source>
</evidence>
<dbReference type="InterPro" id="IPR024932">
    <property type="entry name" value="ApbE"/>
</dbReference>
<keyword evidence="4 10" id="KW-0808">Transferase</keyword>
<proteinExistence type="inferred from homology"/>
<dbReference type="PIRSF" id="PIRSF006268">
    <property type="entry name" value="ApbE"/>
    <property type="match status" value="1"/>
</dbReference>
<evidence type="ECO:0000256" key="7">
    <source>
        <dbReference type="ARBA" id="ARBA00022842"/>
    </source>
</evidence>
<organism evidence="12 13">
    <name type="scientific">Peptostreptococcus russellii</name>
    <dbReference type="NCBI Taxonomy" id="215200"/>
    <lineage>
        <taxon>Bacteria</taxon>
        <taxon>Bacillati</taxon>
        <taxon>Bacillota</taxon>
        <taxon>Clostridia</taxon>
        <taxon>Peptostreptococcales</taxon>
        <taxon>Peptostreptococcaceae</taxon>
        <taxon>Peptostreptococcus</taxon>
    </lineage>
</organism>
<evidence type="ECO:0000256" key="4">
    <source>
        <dbReference type="ARBA" id="ARBA00022679"/>
    </source>
</evidence>
<evidence type="ECO:0000256" key="11">
    <source>
        <dbReference type="PIRSR" id="PIRSR006268-2"/>
    </source>
</evidence>
<feature type="binding site" evidence="11">
    <location>
        <position position="178"/>
    </location>
    <ligand>
        <name>Mg(2+)</name>
        <dbReference type="ChEBI" id="CHEBI:18420"/>
    </ligand>
</feature>
<dbReference type="PANTHER" id="PTHR30040">
    <property type="entry name" value="THIAMINE BIOSYNTHESIS LIPOPROTEIN APBE"/>
    <property type="match status" value="1"/>
</dbReference>
<evidence type="ECO:0000256" key="2">
    <source>
        <dbReference type="ARBA" id="ARBA00016337"/>
    </source>
</evidence>
<evidence type="ECO:0000256" key="8">
    <source>
        <dbReference type="ARBA" id="ARBA00031306"/>
    </source>
</evidence>
<evidence type="ECO:0000256" key="6">
    <source>
        <dbReference type="ARBA" id="ARBA00022827"/>
    </source>
</evidence>
<keyword evidence="3 10" id="KW-0285">Flavoprotein</keyword>
<reference evidence="12" key="1">
    <citation type="thesis" date="2015" institute="Rutgers" country="The State University of New Jersey, 14 College Farm Rd., New Brunswick, NJ, USA">
        <title>Ammonia toxicity in bacteria and its implications for treatment of and resource recovery from highly nitrogenous organic wastes.</title>
        <authorList>
            <person name="Luther A.K."/>
        </authorList>
    </citation>
    <scope>NUCLEOTIDE SEQUENCE</scope>
    <source>
        <strain evidence="12">RT-10B</strain>
    </source>
</reference>
<evidence type="ECO:0000256" key="9">
    <source>
        <dbReference type="ARBA" id="ARBA00048540"/>
    </source>
</evidence>
<evidence type="ECO:0000313" key="12">
    <source>
        <dbReference type="EMBL" id="PSJ31328.1"/>
    </source>
</evidence>
<keyword evidence="5 10" id="KW-0479">Metal-binding</keyword>
<comment type="catalytic activity">
    <reaction evidence="9 10">
        <text>L-threonyl-[protein] + FAD = FMN-L-threonyl-[protein] + AMP + H(+)</text>
        <dbReference type="Rhea" id="RHEA:36847"/>
        <dbReference type="Rhea" id="RHEA-COMP:11060"/>
        <dbReference type="Rhea" id="RHEA-COMP:11061"/>
        <dbReference type="ChEBI" id="CHEBI:15378"/>
        <dbReference type="ChEBI" id="CHEBI:30013"/>
        <dbReference type="ChEBI" id="CHEBI:57692"/>
        <dbReference type="ChEBI" id="CHEBI:74257"/>
        <dbReference type="ChEBI" id="CHEBI:456215"/>
        <dbReference type="EC" id="2.7.1.180"/>
    </reaction>
</comment>
<dbReference type="PANTHER" id="PTHR30040:SF2">
    <property type="entry name" value="FAD:PROTEIN FMN TRANSFERASE"/>
    <property type="match status" value="1"/>
</dbReference>
<keyword evidence="7 10" id="KW-0460">Magnesium</keyword>
<evidence type="ECO:0000256" key="3">
    <source>
        <dbReference type="ARBA" id="ARBA00022630"/>
    </source>
</evidence>
<keyword evidence="6 10" id="KW-0274">FAD</keyword>